<keyword evidence="3" id="KW-1185">Reference proteome</keyword>
<dbReference type="PANTHER" id="PTHR45445">
    <property type="match status" value="1"/>
</dbReference>
<accession>A0A1M6S3G9</accession>
<dbReference type="Proteomes" id="UP000183994">
    <property type="component" value="Unassembled WGS sequence"/>
</dbReference>
<dbReference type="CDD" id="cd02440">
    <property type="entry name" value="AdoMet_MTases"/>
    <property type="match status" value="1"/>
</dbReference>
<evidence type="ECO:0000313" key="3">
    <source>
        <dbReference type="Proteomes" id="UP000183994"/>
    </source>
</evidence>
<dbReference type="GO" id="GO:0008757">
    <property type="term" value="F:S-adenosylmethionine-dependent methyltransferase activity"/>
    <property type="evidence" value="ECO:0007669"/>
    <property type="project" value="InterPro"/>
</dbReference>
<dbReference type="Gene3D" id="2.20.25.10">
    <property type="match status" value="1"/>
</dbReference>
<gene>
    <name evidence="2" type="ORF">SAMN02745216_03376</name>
</gene>
<dbReference type="EMBL" id="FQZU01000023">
    <property type="protein sequence ID" value="SHK39068.1"/>
    <property type="molecule type" value="Genomic_DNA"/>
</dbReference>
<dbReference type="PANTHER" id="PTHR45445:SF2">
    <property type="entry name" value="METHYLTRANSFERASE TYPE 11 DOMAIN-CONTAINING PROTEIN"/>
    <property type="match status" value="1"/>
</dbReference>
<dbReference type="SUPFAM" id="SSF158997">
    <property type="entry name" value="Trm112p-like"/>
    <property type="match status" value="1"/>
</dbReference>
<dbReference type="GO" id="GO:0032259">
    <property type="term" value="P:methylation"/>
    <property type="evidence" value="ECO:0007669"/>
    <property type="project" value="UniProtKB-KW"/>
</dbReference>
<dbReference type="SUPFAM" id="SSF53335">
    <property type="entry name" value="S-adenosyl-L-methionine-dependent methyltransferases"/>
    <property type="match status" value="1"/>
</dbReference>
<keyword evidence="2" id="KW-0808">Transferase</keyword>
<reference evidence="3" key="1">
    <citation type="submission" date="2016-11" db="EMBL/GenBank/DDBJ databases">
        <authorList>
            <person name="Varghese N."/>
            <person name="Submissions S."/>
        </authorList>
    </citation>
    <scope>NUCLEOTIDE SEQUENCE [LARGE SCALE GENOMIC DNA]</scope>
    <source>
        <strain evidence="3">DSM 16219</strain>
    </source>
</reference>
<dbReference type="RefSeq" id="WP_073477428.1">
    <property type="nucleotide sequence ID" value="NZ_FQZU01000023.1"/>
</dbReference>
<dbReference type="InterPro" id="IPR013216">
    <property type="entry name" value="Methyltransf_11"/>
</dbReference>
<evidence type="ECO:0000259" key="1">
    <source>
        <dbReference type="Pfam" id="PF08241"/>
    </source>
</evidence>
<dbReference type="OrthoDB" id="9768004at2"/>
<keyword evidence="2" id="KW-0489">Methyltransferase</keyword>
<proteinExistence type="predicted"/>
<dbReference type="Gene3D" id="3.40.50.150">
    <property type="entry name" value="Vaccinia Virus protein VP39"/>
    <property type="match status" value="1"/>
</dbReference>
<sequence>MKKWLQNDLACPECFSNKNLLDLIIEEEVDDDVMEGRLVCTDCGAKFEISGGVAILLPKKTRHILSETSGYNSQSMLSAYLWSHFSEFFNGPNSTDAYTIWSSLFDGKNGYAVDIGCAVGRLSFDLSKTHTRVIGLDTSLSFIKRARRIMKERSLHFDMILEGNITERQVCELNPDWNYDRVEFIVADALALPFHDDLFSTASSINILEKVPHPIQHLQDVNRVLKKKDSVFVFSDPFSWDASVSTPDLWLGGRNQGPYKGRGMDNMERLLSNGDGVFTPPFEVSKKGDVLWKIRKTENLWEHIHSQYLIGVR</sequence>
<dbReference type="AlphaFoldDB" id="A0A1M6S3G9"/>
<protein>
    <submittedName>
        <fullName evidence="2">Methyltransferase domain-containing protein</fullName>
    </submittedName>
</protein>
<dbReference type="Pfam" id="PF08241">
    <property type="entry name" value="Methyltransf_11"/>
    <property type="match status" value="1"/>
</dbReference>
<feature type="domain" description="Methyltransferase type 11" evidence="1">
    <location>
        <begin position="113"/>
        <end position="228"/>
    </location>
</feature>
<dbReference type="STRING" id="1121393.SAMN02745216_03376"/>
<dbReference type="InterPro" id="IPR029063">
    <property type="entry name" value="SAM-dependent_MTases_sf"/>
</dbReference>
<organism evidence="2 3">
    <name type="scientific">Desulfatibacillum alkenivorans DSM 16219</name>
    <dbReference type="NCBI Taxonomy" id="1121393"/>
    <lineage>
        <taxon>Bacteria</taxon>
        <taxon>Pseudomonadati</taxon>
        <taxon>Thermodesulfobacteriota</taxon>
        <taxon>Desulfobacteria</taxon>
        <taxon>Desulfobacterales</taxon>
        <taxon>Desulfatibacillaceae</taxon>
        <taxon>Desulfatibacillum</taxon>
    </lineage>
</organism>
<name>A0A1M6S3G9_9BACT</name>
<evidence type="ECO:0000313" key="2">
    <source>
        <dbReference type="EMBL" id="SHK39068.1"/>
    </source>
</evidence>